<dbReference type="OrthoDB" id="410198at2759"/>
<dbReference type="GO" id="GO:0016747">
    <property type="term" value="F:acyltransferase activity, transferring groups other than amino-acyl groups"/>
    <property type="evidence" value="ECO:0007669"/>
    <property type="project" value="InterPro"/>
</dbReference>
<dbReference type="AlphaFoldDB" id="A0A163JK58"/>
<accession>A0A163JK58</accession>
<dbReference type="PROSITE" id="PS51186">
    <property type="entry name" value="GNAT"/>
    <property type="match status" value="1"/>
</dbReference>
<feature type="compositionally biased region" description="Basic and acidic residues" evidence="1">
    <location>
        <begin position="100"/>
        <end position="110"/>
    </location>
</feature>
<dbReference type="STRING" id="5454.A0A163JK58"/>
<reference evidence="2 3" key="1">
    <citation type="journal article" date="2016" name="Sci. Rep.">
        <title>Draft genome sequencing and secretome analysis of fungal phytopathogen Ascochyta rabiei provides insight into the necrotrophic effector repertoire.</title>
        <authorList>
            <person name="Verma S."/>
            <person name="Gazara R.K."/>
            <person name="Nizam S."/>
            <person name="Parween S."/>
            <person name="Chattopadhyay D."/>
            <person name="Verma P.K."/>
        </authorList>
    </citation>
    <scope>NUCLEOTIDE SEQUENCE [LARGE SCALE GENOMIC DNA]</scope>
    <source>
        <strain evidence="2 3">ArDII</strain>
    </source>
</reference>
<name>A0A163JK58_DIDRA</name>
<gene>
    <name evidence="2" type="ORF">ST47_g2410</name>
</gene>
<dbReference type="PANTHER" id="PTHR42791:SF1">
    <property type="entry name" value="N-ACETYLTRANSFERASE DOMAIN-CONTAINING PROTEIN"/>
    <property type="match status" value="1"/>
</dbReference>
<evidence type="ECO:0000256" key="1">
    <source>
        <dbReference type="SAM" id="MobiDB-lite"/>
    </source>
</evidence>
<dbReference type="InterPro" id="IPR000182">
    <property type="entry name" value="GNAT_dom"/>
</dbReference>
<evidence type="ECO:0000313" key="2">
    <source>
        <dbReference type="EMBL" id="KZM26413.1"/>
    </source>
</evidence>
<dbReference type="InterPro" id="IPR052523">
    <property type="entry name" value="Trichothecene_AcTrans"/>
</dbReference>
<dbReference type="Gene3D" id="3.40.630.30">
    <property type="match status" value="1"/>
</dbReference>
<dbReference type="PANTHER" id="PTHR42791">
    <property type="entry name" value="GNAT FAMILY ACETYLTRANSFERASE"/>
    <property type="match status" value="1"/>
</dbReference>
<dbReference type="Pfam" id="PF13508">
    <property type="entry name" value="Acetyltransf_7"/>
    <property type="match status" value="1"/>
</dbReference>
<sequence>MAAKFEVSEAEPQDADAIALLFALSWASPFTHLQFGQVDPAQLATSMVPRIAEQMAKENSRFVVARHQKTHGVAAVAQWTLPAEEGSESVNSETQEDSEERQQFEDEVYKRSLPDSSNRDLVMDFTLGLRRLREETLQGRKHFLLENLATHPDYRGMGLASRLIQREVNFANERQMLMYLDTASDNPAASLYKKLGFEEQGRNTIEDLSKYASLDYIRQLGCDTRHTHVAFLRYPDALSDT</sequence>
<dbReference type="Proteomes" id="UP000076837">
    <property type="component" value="Unassembled WGS sequence"/>
</dbReference>
<keyword evidence="3" id="KW-1185">Reference proteome</keyword>
<proteinExistence type="predicted"/>
<organism evidence="2 3">
    <name type="scientific">Didymella rabiei</name>
    <name type="common">Chickpea ascochyta blight fungus</name>
    <name type="synonym">Mycosphaerella rabiei</name>
    <dbReference type="NCBI Taxonomy" id="5454"/>
    <lineage>
        <taxon>Eukaryota</taxon>
        <taxon>Fungi</taxon>
        <taxon>Dikarya</taxon>
        <taxon>Ascomycota</taxon>
        <taxon>Pezizomycotina</taxon>
        <taxon>Dothideomycetes</taxon>
        <taxon>Pleosporomycetidae</taxon>
        <taxon>Pleosporales</taxon>
        <taxon>Pleosporineae</taxon>
        <taxon>Didymellaceae</taxon>
        <taxon>Ascochyta</taxon>
    </lineage>
</organism>
<feature type="region of interest" description="Disordered" evidence="1">
    <location>
        <begin position="84"/>
        <end position="110"/>
    </location>
</feature>
<dbReference type="CDD" id="cd04301">
    <property type="entry name" value="NAT_SF"/>
    <property type="match status" value="1"/>
</dbReference>
<keyword evidence="2" id="KW-0808">Transferase</keyword>
<comment type="caution">
    <text evidence="2">The sequence shown here is derived from an EMBL/GenBank/DDBJ whole genome shotgun (WGS) entry which is preliminary data.</text>
</comment>
<dbReference type="SUPFAM" id="SSF55729">
    <property type="entry name" value="Acyl-CoA N-acyltransferases (Nat)"/>
    <property type="match status" value="1"/>
</dbReference>
<evidence type="ECO:0000313" key="3">
    <source>
        <dbReference type="Proteomes" id="UP000076837"/>
    </source>
</evidence>
<dbReference type="EMBL" id="JYNV01000105">
    <property type="protein sequence ID" value="KZM26413.1"/>
    <property type="molecule type" value="Genomic_DNA"/>
</dbReference>
<dbReference type="InterPro" id="IPR016181">
    <property type="entry name" value="Acyl_CoA_acyltransferase"/>
</dbReference>
<protein>
    <submittedName>
        <fullName evidence="2">N-acetyltransferase</fullName>
    </submittedName>
</protein>